<dbReference type="EMBL" id="AMCI01007010">
    <property type="protein sequence ID" value="EJW93371.1"/>
    <property type="molecule type" value="Genomic_DNA"/>
</dbReference>
<protein>
    <submittedName>
        <fullName evidence="2">Uncharacterized protein</fullName>
    </submittedName>
</protein>
<proteinExistence type="predicted"/>
<keyword evidence="1" id="KW-0812">Transmembrane</keyword>
<keyword evidence="1" id="KW-1133">Transmembrane helix</keyword>
<keyword evidence="1" id="KW-0472">Membrane</keyword>
<comment type="caution">
    <text evidence="2">The sequence shown here is derived from an EMBL/GenBank/DDBJ whole genome shotgun (WGS) entry which is preliminary data.</text>
</comment>
<evidence type="ECO:0000313" key="2">
    <source>
        <dbReference type="EMBL" id="EJW93371.1"/>
    </source>
</evidence>
<name>J9FEM8_9ZZZZ</name>
<dbReference type="AlphaFoldDB" id="J9FEM8"/>
<organism evidence="2">
    <name type="scientific">gut metagenome</name>
    <dbReference type="NCBI Taxonomy" id="749906"/>
    <lineage>
        <taxon>unclassified sequences</taxon>
        <taxon>metagenomes</taxon>
        <taxon>organismal metagenomes</taxon>
    </lineage>
</organism>
<accession>J9FEM8</accession>
<gene>
    <name evidence="2" type="ORF">EVA_18525</name>
</gene>
<sequence length="51" mass="5626">MKTVKLCLRIGSGAEFSGGFTFYLLSVNSVAYPCLLFLLSFIQKYIRNTGG</sequence>
<reference evidence="2" key="1">
    <citation type="journal article" date="2012" name="PLoS ONE">
        <title>Gene sets for utilization of primary and secondary nutrition supplies in the distal gut of endangered iberian lynx.</title>
        <authorList>
            <person name="Alcaide M."/>
            <person name="Messina E."/>
            <person name="Richter M."/>
            <person name="Bargiela R."/>
            <person name="Peplies J."/>
            <person name="Huws S.A."/>
            <person name="Newbold C.J."/>
            <person name="Golyshin P.N."/>
            <person name="Simon M.A."/>
            <person name="Lopez G."/>
            <person name="Yakimov M.M."/>
            <person name="Ferrer M."/>
        </authorList>
    </citation>
    <scope>NUCLEOTIDE SEQUENCE</scope>
</reference>
<feature type="transmembrane region" description="Helical" evidence="1">
    <location>
        <begin position="20"/>
        <end position="42"/>
    </location>
</feature>
<evidence type="ECO:0000256" key="1">
    <source>
        <dbReference type="SAM" id="Phobius"/>
    </source>
</evidence>